<dbReference type="SUPFAM" id="SSF51126">
    <property type="entry name" value="Pectin lyase-like"/>
    <property type="match status" value="2"/>
</dbReference>
<dbReference type="InterPro" id="IPR012332">
    <property type="entry name" value="Autotransporter_pectin_lyase_C"/>
</dbReference>
<gene>
    <name evidence="4" type="ORF">DMI76_07570</name>
</gene>
<dbReference type="NCBIfam" id="TIGR02601">
    <property type="entry name" value="autotrns_rpt"/>
    <property type="match status" value="1"/>
</dbReference>
<evidence type="ECO:0000313" key="4">
    <source>
        <dbReference type="EMBL" id="QHV63226.1"/>
    </source>
</evidence>
<evidence type="ECO:0000256" key="1">
    <source>
        <dbReference type="ARBA" id="ARBA00022729"/>
    </source>
</evidence>
<dbReference type="InterPro" id="IPR036709">
    <property type="entry name" value="Autotransporte_beta_dom_sf"/>
</dbReference>
<dbReference type="SUPFAM" id="SSF103515">
    <property type="entry name" value="Autotransporter"/>
    <property type="match status" value="1"/>
</dbReference>
<dbReference type="Pfam" id="PF12951">
    <property type="entry name" value="PATR"/>
    <property type="match status" value="3"/>
</dbReference>
<name>A0AAE6TAL9_9BACT</name>
<dbReference type="InterPro" id="IPR005546">
    <property type="entry name" value="Autotransporte_beta"/>
</dbReference>
<evidence type="ECO:0000313" key="5">
    <source>
        <dbReference type="Proteomes" id="UP000642553"/>
    </source>
</evidence>
<dbReference type="InterPro" id="IPR013425">
    <property type="entry name" value="Autotrns_rpt"/>
</dbReference>
<proteinExistence type="predicted"/>
<protein>
    <recommendedName>
        <fullName evidence="3">Autotransporter domain-containing protein</fullName>
    </recommendedName>
</protein>
<feature type="domain" description="Autotransporter" evidence="3">
    <location>
        <begin position="2773"/>
        <end position="3058"/>
    </location>
</feature>
<dbReference type="Gene3D" id="2.160.20.20">
    <property type="match status" value="1"/>
</dbReference>
<feature type="chain" id="PRO_5042231525" description="Autotransporter domain-containing protein" evidence="2">
    <location>
        <begin position="30"/>
        <end position="3058"/>
    </location>
</feature>
<feature type="signal peptide" evidence="2">
    <location>
        <begin position="1"/>
        <end position="29"/>
    </location>
</feature>
<dbReference type="EMBL" id="CP029701">
    <property type="protein sequence ID" value="QHV63226.1"/>
    <property type="molecule type" value="Genomic_DNA"/>
</dbReference>
<dbReference type="RefSeq" id="WP_205575936.1">
    <property type="nucleotide sequence ID" value="NZ_CP029701.1"/>
</dbReference>
<dbReference type="Proteomes" id="UP000642553">
    <property type="component" value="Chromosome"/>
</dbReference>
<organism evidence="4 5">
    <name type="scientific">Akkermansia massiliensis</name>
    <dbReference type="NCBI Taxonomy" id="2927224"/>
    <lineage>
        <taxon>Bacteria</taxon>
        <taxon>Pseudomonadati</taxon>
        <taxon>Verrucomicrobiota</taxon>
        <taxon>Verrucomicrobiia</taxon>
        <taxon>Verrucomicrobiales</taxon>
        <taxon>Akkermansiaceae</taxon>
        <taxon>Akkermansia</taxon>
    </lineage>
</organism>
<sequence>MRLHLPPSLRSALLASLVSFSGFYSYSHAATSADFWQAPAFGGPDFTWTGAGEGDAVDTAGNWEGDAAPSRQENKGPHLIFNDVDVTVTGTPPNTSDGGGISVTGNSNVSVSLGQWGGSVYVGAGSTLSTTFSNQIKSMEAEGHANIYVDGTLNLTTPGGNLNFDNGTGSGSHYWHIGLDGMINLSNTTTVTKNDRTWNVEVVVAGAMEALTVTNRELVDDALLTRYFMSTGADLGASLDSLLIWKQTGEDTYEALTRVDSADQLGAGNFVLVSNGSGMSVQYQGTGYNMETLVWNSTTGTWSNTGTGWYKSGDGGKTDTSFLNNDSVIFTAAEGVKTIALTGNIIAGTVTFQDGTNYTLNMGAGDSLQAEALSLGSQATLTLGDAAITGGTFTLGNNAGLLVSEGKTAAIASSITFGTGNTFTLGNNASLTLGDATHLMESFSSTVMGGTNSSLSVWLGNTDGSVTLSPGSTLKDITVYGNYAANTASQPAADTLNGATLHIGNGANFIIRPGAGTIRPSDRIVVEGGMYVLMNHNAADTVTIASDIVGGAGVTQDSSITFRRSENLNLNISGNVDYAGTMQLDQASGGYGPRVTFLNNTVNLGGLAVNYCIGGFTLTNSQATIGTLSMSSNWASSSIQVNSGSVVNATNVRLLKNGTLSINTGAELNVTGTNSDHGTGRSFIVDNGSTLTLNGGLLTGSAALNLGYSGTGTFLASSGTANLGGLDFWANGNGVFRGRFQLGSATAGTARVNFGGNIVNFASGSEITLGMGTLGATANWSVTYNNEFTPSYITLAASNGSYVDTLDAGDKTTGRTITFNTGLTGSGKLTKIGVGTLVLNGAAKVPVPAEGETAAVPGFTGTVELREGALTVKDSSVIGQGTLLINGGLTVAVTSADGYSLDAGSTLGTINLDGGTATLAAALTLNGGSLSFGALSTDTAALTVNSVAGTGATALQIGLSSVTANTEYALLHGTGMTDTSMFTLGGSAAELYKATFTVSDDTLYVSLSDKDGLLRWKSGNWNTDTSNTAWDLDGTPTAYADGQTVYFSDGADVNKTVTIVGNVAPGKINVSGTDFIFAGDGSITGDTTLNLLDGASLTINNANSYSGNTVLYNGSKLVVGNAGALGTSTVLLQGNSILELTTGTWNGLGTRLNANSTGTLKLSGNASGTTTAALTGVKYDVGAGTTLTLSAGTYGNTITGAGSLISAAGTTVLQGDVNITGSYTLMAGANAAASWTLDSGASLTAGSFIGRNEYNGTTTLTVKKDAFMNITGTLRISRDGKGVMNIEQGGMVLAQTLDLGQNWAGAAAKGATINLNGGSLLLGAGGMTASGNTNTIVLNMNSGTLGTTAAEGWSSAYNMNLAGNVTVDTRQYDAGTKSYNDQASTNITLGGVLSGAGGLTKVGSGTLTLSGQNTYTGLTNVQAGTLAFTNANAMTLGSISMGAGAKMTTASALTLNSGATLTFDMTGVVANGPIINIQAGALALTDANCTLTINNYGELEASDYVLAQWAAAGSLTTDSFTWTPDITREGFEYSVVVENNQLVLKVVDVSGDNGFVWDGGTDRKWINTSIDGWTTKLTGVDTLNDQEIYFSAAEAGEVKVSGTVTPKSVVFNSGTYTLVSDPDNAGYIADSVAPTTLTVNGTANVTLNLANTYTGGTVLNGGTLTIGADDALGTAGDITFNGGTLAYADSAAGRDVTGYDVSSRVKVGDGGALNVSVIGAGDTVSWAGLTADVMGAGTTLTKTGDGTLALGYSGNTLAHLTVEEGTLAFTGGATIGVNPNNATIVRVSEGASLALSGGTVNLHAQLNGAGTITIGTADAAGQVNISNTGNTNFTGRLELLGNGENMSTNANWAAFGAGNTLGGGTIFIDGKGFHFSAGTTAANFEIGATHGTVQNGSSGATYTFSGNLSGSGAWGMSTNVRMTNILTGSLKDFTGTLSTDETSANNSRQVWNFGNGGASVTGAGNAIFGDGAILAGNTGSADAGLAAQYNVNYNNAELVLNALVQGNSNLTHAGTGTLILDQANTATGALGITNADAVVQLGTADKAGQWAGTVLNGAGTLKIVNGSLTSAMTRGEGATAGIVVDSAVSINLGGTNGDMLKGITLAAGGKLTNVSGDITVGAGATETLNLTLGADNVNQGAAGTAIIDQGAGKLVINDSATVNLDIDAIVNTLVAHKDAGVESWLTLTTGTLECANLGDIQFSKILSNYGIRVTGTDGGSLVLSGQVSGLYMVDGTASSDPDTVTNYGTLGMYAGVVIAQGKTLTVQLAGAPGDTDGDGAVINNLLGATGSTLKVENTNADGGNAVVILNNERLETGLPAPDDYAGADSIMGGSIVGENGVTFIKQNTGKLTVNGSFVTDTLRMEGGTLTLNGDGSNFNHVVLAGTAEGVVLDVNRNTVMGDLTDSGEGADLNIGSGATLTINDASSLSASTIQGSGTLALHDTLALSGTASLQGGVLLDLVKNGDSTGTLDLGSTTGNTVAGISGQGTLKSNGGALAVNTGNSGSGSVFSGTLEGRGQLNISGNAGQTLDNVITAAGSNWAINNTGRLNIKMGGTVEDPRANTALTLSSMTLGEGSSTNFTFNTDYAGPIISVTGNISISQGAEITLSSTGRNELTLGADGSYTLMHADGTIDLGGSDRLAILLDPSSSAFKKFENNAYLVMENGNLVLVATASKDNKYARIADTVNSKAGAELLWNLPGDLAADSILKKVDDAVGALTSSNPSEAKRVMAAVAGSTVNALGTAQKDALRDQMGWIRNRTTLMGVNPAYVNEDLPYFHMWMEGTGSYAKLDTKGDESGYQLTTWGGTVGMDVDLSDHFTMGAAFTANYGDLTASAADSADGHLDSYYANLFGRYQSKRWAHTLILTGGWNDAKLNRTVNYGEGSYRTQGNTNGWGFGAMYELTYDVYLNEDKSSILQPLANASVVTTRMDGYTETGAGNAGLNVGKQEWTTGTVALGGRWMGLIGSNIFGREALAEFRVNAAQDMGDRRGETNVALLGNPGFMQSVRGTKVGTTALQIGAGLSVPVGTQGTVFINGNADFRDGANSVNGSVGYRYDF</sequence>
<dbReference type="SMART" id="SM00869">
    <property type="entry name" value="Autotransporter"/>
    <property type="match status" value="1"/>
</dbReference>
<keyword evidence="1 2" id="KW-0732">Signal</keyword>
<evidence type="ECO:0000256" key="2">
    <source>
        <dbReference type="SAM" id="SignalP"/>
    </source>
</evidence>
<accession>A0AAE6TAL9</accession>
<dbReference type="InterPro" id="IPR011050">
    <property type="entry name" value="Pectin_lyase_fold/virulence"/>
</dbReference>
<evidence type="ECO:0000259" key="3">
    <source>
        <dbReference type="PROSITE" id="PS51208"/>
    </source>
</evidence>
<reference evidence="4" key="1">
    <citation type="submission" date="2018-05" db="EMBL/GenBank/DDBJ databases">
        <title>Complete genome sequnece of Akkermansia muciniphila EB-AMDK-40.</title>
        <authorList>
            <person name="Nam Y.-D."/>
            <person name="Chung W.-H."/>
            <person name="Park Y.S."/>
            <person name="Kang J."/>
        </authorList>
    </citation>
    <scope>NUCLEOTIDE SEQUENCE</scope>
    <source>
        <strain evidence="4">EB-AMDK-40</strain>
    </source>
</reference>
<dbReference type="PROSITE" id="PS51208">
    <property type="entry name" value="AUTOTRANSPORTER"/>
    <property type="match status" value="1"/>
</dbReference>